<dbReference type="FunFam" id="1.20.1280.290:FF:000029">
    <property type="entry name" value="Integral to membrane protein, putative"/>
    <property type="match status" value="1"/>
</dbReference>
<accession>A0A854QIM2</accession>
<evidence type="ECO:0000256" key="3">
    <source>
        <dbReference type="ARBA" id="ARBA00022989"/>
    </source>
</evidence>
<gene>
    <name evidence="7" type="ORF">C361_01118</name>
</gene>
<dbReference type="SMART" id="SM00679">
    <property type="entry name" value="CTNS"/>
    <property type="match status" value="2"/>
</dbReference>
<dbReference type="PANTHER" id="PTHR16201:SF37">
    <property type="entry name" value="PQ-LOOP REPEAT-CONTAINING PROTEIN"/>
    <property type="match status" value="1"/>
</dbReference>
<feature type="transmembrane region" description="Helical" evidence="6">
    <location>
        <begin position="97"/>
        <end position="119"/>
    </location>
</feature>
<comment type="caution">
    <text evidence="7">The sequence shown here is derived from an EMBL/GenBank/DDBJ whole genome shotgun (WGS) entry which is preliminary data.</text>
</comment>
<dbReference type="InterPro" id="IPR006603">
    <property type="entry name" value="PQ-loop_rpt"/>
</dbReference>
<dbReference type="Gene3D" id="1.20.1280.290">
    <property type="match status" value="2"/>
</dbReference>
<name>A0A854QIM2_CRYNE</name>
<dbReference type="GO" id="GO:0016020">
    <property type="term" value="C:membrane"/>
    <property type="evidence" value="ECO:0007669"/>
    <property type="project" value="UniProtKB-SubCell"/>
</dbReference>
<reference evidence="7 8" key="1">
    <citation type="submission" date="2017-06" db="EMBL/GenBank/DDBJ databases">
        <title>Global population genomics of the pathogenic fungus Cryptococcus neoformans var. grubii.</title>
        <authorList>
            <person name="Cuomo C."/>
            <person name="Litvintseva A."/>
            <person name="Chen Y."/>
            <person name="Young S."/>
            <person name="Zeng Q."/>
            <person name="Chapman S."/>
            <person name="Gujja S."/>
            <person name="Saif S."/>
            <person name="Birren B."/>
        </authorList>
    </citation>
    <scope>NUCLEOTIDE SEQUENCE [LARGE SCALE GENOMIC DNA]</scope>
    <source>
        <strain evidence="7 8">Tu259-1</strain>
    </source>
</reference>
<comment type="subcellular location">
    <subcellularLocation>
        <location evidence="1">Membrane</location>
        <topology evidence="1">Multi-pass membrane protein</topology>
    </subcellularLocation>
</comment>
<dbReference type="AlphaFoldDB" id="A0A854QIM2"/>
<feature type="region of interest" description="Disordered" evidence="5">
    <location>
        <begin position="223"/>
        <end position="244"/>
    </location>
</feature>
<keyword evidence="4 6" id="KW-0472">Membrane</keyword>
<dbReference type="InterPro" id="IPR051415">
    <property type="entry name" value="LAAT-1"/>
</dbReference>
<dbReference type="FunFam" id="1.20.1280.290:FF:000039">
    <property type="entry name" value="Integral membrane protein"/>
    <property type="match status" value="1"/>
</dbReference>
<evidence type="ECO:0000256" key="4">
    <source>
        <dbReference type="ARBA" id="ARBA00023136"/>
    </source>
</evidence>
<protein>
    <submittedName>
        <fullName evidence="7">Integral membrane protein</fullName>
    </submittedName>
</protein>
<dbReference type="Proteomes" id="UP000199727">
    <property type="component" value="Unassembled WGS sequence"/>
</dbReference>
<evidence type="ECO:0000256" key="5">
    <source>
        <dbReference type="SAM" id="MobiDB-lite"/>
    </source>
</evidence>
<feature type="transmembrane region" description="Helical" evidence="6">
    <location>
        <begin position="189"/>
        <end position="212"/>
    </location>
</feature>
<dbReference type="EMBL" id="AMKT01000020">
    <property type="protein sequence ID" value="OXG27316.1"/>
    <property type="molecule type" value="Genomic_DNA"/>
</dbReference>
<sequence>MKENHAAENALGTIGAILWMVQILPQIIKSHREKTTKGLSASLMFIWALASLFLGAYIVAQKLSIPLQVQPQAFGVLAAVSWCQCLHYERGYSLKSVWAIFIGFCCIFAGFEVGSVYALWAGQRNGAEWPILMYGYISAVLLAVALLPQYWEIYKYREVIGISLLFMLVDILGGIFSFLSLFFRKDLDIAAFVSYALVVVLDSIVIILYFILNPIAKRRRAREAEKQQTDSEAGTESASIAPMPTTPTLVDHGLMVDKQVQGGGDKGRGVVCVESGKE</sequence>
<keyword evidence="2 6" id="KW-0812">Transmembrane</keyword>
<evidence type="ECO:0000256" key="1">
    <source>
        <dbReference type="ARBA" id="ARBA00004141"/>
    </source>
</evidence>
<feature type="region of interest" description="Disordered" evidence="5">
    <location>
        <begin position="259"/>
        <end position="278"/>
    </location>
</feature>
<evidence type="ECO:0000313" key="7">
    <source>
        <dbReference type="EMBL" id="OXG27316.1"/>
    </source>
</evidence>
<keyword evidence="3 6" id="KW-1133">Transmembrane helix</keyword>
<evidence type="ECO:0000256" key="2">
    <source>
        <dbReference type="ARBA" id="ARBA00022692"/>
    </source>
</evidence>
<evidence type="ECO:0000313" key="8">
    <source>
        <dbReference type="Proteomes" id="UP000199727"/>
    </source>
</evidence>
<evidence type="ECO:0000256" key="6">
    <source>
        <dbReference type="SAM" id="Phobius"/>
    </source>
</evidence>
<feature type="transmembrane region" description="Helical" evidence="6">
    <location>
        <begin position="39"/>
        <end position="59"/>
    </location>
</feature>
<dbReference type="PANTHER" id="PTHR16201">
    <property type="entry name" value="SEVEN TRANSMEMBRANE PROTEIN 1-RELATED"/>
    <property type="match status" value="1"/>
</dbReference>
<proteinExistence type="predicted"/>
<feature type="transmembrane region" description="Helical" evidence="6">
    <location>
        <begin position="159"/>
        <end position="183"/>
    </location>
</feature>
<dbReference type="OrthoDB" id="407617at2759"/>
<feature type="transmembrane region" description="Helical" evidence="6">
    <location>
        <begin position="6"/>
        <end position="27"/>
    </location>
</feature>
<organism evidence="7 8">
    <name type="scientific">Cryptococcus neoformans Tu259-1</name>
    <dbReference type="NCBI Taxonomy" id="1230072"/>
    <lineage>
        <taxon>Eukaryota</taxon>
        <taxon>Fungi</taxon>
        <taxon>Dikarya</taxon>
        <taxon>Basidiomycota</taxon>
        <taxon>Agaricomycotina</taxon>
        <taxon>Tremellomycetes</taxon>
        <taxon>Tremellales</taxon>
        <taxon>Cryptococcaceae</taxon>
        <taxon>Cryptococcus</taxon>
        <taxon>Cryptococcus neoformans species complex</taxon>
    </lineage>
</organism>
<feature type="transmembrane region" description="Helical" evidence="6">
    <location>
        <begin position="131"/>
        <end position="147"/>
    </location>
</feature>
<dbReference type="Pfam" id="PF04193">
    <property type="entry name" value="PQ-loop"/>
    <property type="match status" value="2"/>
</dbReference>